<dbReference type="KEGG" id="bhs:BM1374165_00112"/>
<accession>X5MG35</accession>
<evidence type="ECO:0000313" key="2">
    <source>
        <dbReference type="Proteomes" id="UP000019801"/>
    </source>
</evidence>
<protein>
    <submittedName>
        <fullName evidence="1">Uncharacterized protein</fullName>
    </submittedName>
</protein>
<dbReference type="EMBL" id="HG969191">
    <property type="protein sequence ID" value="CDO46140.1"/>
    <property type="molecule type" value="Genomic_DNA"/>
</dbReference>
<organism evidence="1 2">
    <name type="scientific">Bartonella henselae</name>
    <name type="common">Rochalimaea henselae</name>
    <dbReference type="NCBI Taxonomy" id="38323"/>
    <lineage>
        <taxon>Bacteria</taxon>
        <taxon>Pseudomonadati</taxon>
        <taxon>Pseudomonadota</taxon>
        <taxon>Alphaproteobacteria</taxon>
        <taxon>Hyphomicrobiales</taxon>
        <taxon>Bartonellaceae</taxon>
        <taxon>Bartonella</taxon>
    </lineage>
</organism>
<gene>
    <name evidence="1" type="ORF">BM1374165_00112</name>
</gene>
<evidence type="ECO:0000313" key="1">
    <source>
        <dbReference type="EMBL" id="CDO46140.1"/>
    </source>
</evidence>
<reference evidence="2" key="1">
    <citation type="submission" date="2013-11" db="EMBL/GenBank/DDBJ databases">
        <title>Genome sequencing of Bartonella spp. isolated from human blood.</title>
        <authorList>
            <person name="Raoult D."/>
        </authorList>
    </citation>
    <scope>NUCLEOTIDE SEQUENCE</scope>
    <source>
        <strain evidence="2">BM1374165</strain>
    </source>
</reference>
<dbReference type="AlphaFoldDB" id="X5MG35"/>
<dbReference type="Proteomes" id="UP000019801">
    <property type="component" value="Chromosome I"/>
</dbReference>
<name>X5MG35_BARHN</name>
<sequence>MLVSIQFHFHDLKDIVVDFFESHKTQLKRGDEESNSLRLYRVYPLIL</sequence>
<proteinExistence type="predicted"/>